<keyword evidence="7" id="KW-0012">Acyltransferase</keyword>
<keyword evidence="4 8" id="KW-0812">Transmembrane</keyword>
<evidence type="ECO:0000313" key="10">
    <source>
        <dbReference type="Proteomes" id="UP000002194"/>
    </source>
</evidence>
<evidence type="ECO:0000256" key="8">
    <source>
        <dbReference type="SAM" id="Phobius"/>
    </source>
</evidence>
<dbReference type="KEGG" id="dvu:DVU_1147"/>
<feature type="transmembrane region" description="Helical" evidence="8">
    <location>
        <begin position="305"/>
        <end position="328"/>
    </location>
</feature>
<dbReference type="InterPro" id="IPR051085">
    <property type="entry name" value="MB_O-acyltransferase"/>
</dbReference>
<dbReference type="HOGENOM" id="CLU_025255_1_3_7"/>
<evidence type="ECO:0000256" key="7">
    <source>
        <dbReference type="PIRNR" id="PIRNR016636"/>
    </source>
</evidence>
<dbReference type="RefSeq" id="WP_010938445.1">
    <property type="nucleotide sequence ID" value="NC_002937.3"/>
</dbReference>
<accession>Q72CY5</accession>
<dbReference type="InterPro" id="IPR028362">
    <property type="entry name" value="AlgI"/>
</dbReference>
<keyword evidence="10" id="KW-1185">Reference proteome</keyword>
<dbReference type="PATRIC" id="fig|882.5.peg.1084"/>
<proteinExistence type="inferred from homology"/>
<dbReference type="PANTHER" id="PTHR13285">
    <property type="entry name" value="ACYLTRANSFERASE"/>
    <property type="match status" value="1"/>
</dbReference>
<evidence type="ECO:0000256" key="5">
    <source>
        <dbReference type="ARBA" id="ARBA00022989"/>
    </source>
</evidence>
<feature type="transmembrane region" description="Helical" evidence="8">
    <location>
        <begin position="348"/>
        <end position="367"/>
    </location>
</feature>
<dbReference type="PhylomeDB" id="Q72CY5"/>
<evidence type="ECO:0000256" key="3">
    <source>
        <dbReference type="ARBA" id="ARBA00022475"/>
    </source>
</evidence>
<reference evidence="9 10" key="1">
    <citation type="journal article" date="2004" name="Nat. Biotechnol.">
        <title>The genome sequence of the anaerobic, sulfate-reducing bacterium Desulfovibrio vulgaris Hildenborough.</title>
        <authorList>
            <person name="Heidelberg J.F."/>
            <person name="Seshadri R."/>
            <person name="Haveman S.A."/>
            <person name="Hemme C.L."/>
            <person name="Paulsen I.T."/>
            <person name="Kolonay J.F."/>
            <person name="Eisen J.A."/>
            <person name="Ward N."/>
            <person name="Methe B."/>
            <person name="Brinkac L.M."/>
            <person name="Daugherty S.C."/>
            <person name="Deboy R.T."/>
            <person name="Dodson R.J."/>
            <person name="Durkin A.S."/>
            <person name="Madupu R."/>
            <person name="Nelson W.C."/>
            <person name="Sullivan S.A."/>
            <person name="Fouts D."/>
            <person name="Haft D.H."/>
            <person name="Selengut J."/>
            <person name="Peterson J.D."/>
            <person name="Davidsen T.M."/>
            <person name="Zafar N."/>
            <person name="Zhou L."/>
            <person name="Radune D."/>
            <person name="Dimitrov G."/>
            <person name="Hance M."/>
            <person name="Tran K."/>
            <person name="Khouri H."/>
            <person name="Gill J."/>
            <person name="Utterback T.R."/>
            <person name="Feldblyum T.V."/>
            <person name="Wall J.D."/>
            <person name="Voordouw G."/>
            <person name="Fraser C.M."/>
        </authorList>
    </citation>
    <scope>NUCLEOTIDE SEQUENCE [LARGE SCALE GENOMIC DNA]</scope>
    <source>
        <strain evidence="10">ATCC 29579 / DSM 644 / NCIMB 8303 / VKM B-1760 / Hildenborough</strain>
    </source>
</reference>
<dbReference type="Pfam" id="PF03062">
    <property type="entry name" value="MBOAT"/>
    <property type="match status" value="1"/>
</dbReference>
<feature type="transmembrane region" description="Helical" evidence="8">
    <location>
        <begin position="33"/>
        <end position="65"/>
    </location>
</feature>
<name>Q72CY5_NITV2</name>
<dbReference type="GO" id="GO:0042121">
    <property type="term" value="P:alginic acid biosynthetic process"/>
    <property type="evidence" value="ECO:0007669"/>
    <property type="project" value="InterPro"/>
</dbReference>
<keyword evidence="7" id="KW-0808">Transferase</keyword>
<gene>
    <name evidence="9" type="ordered locus">DVU_1147</name>
</gene>
<feature type="transmembrane region" description="Helical" evidence="8">
    <location>
        <begin position="77"/>
        <end position="105"/>
    </location>
</feature>
<feature type="transmembrane region" description="Helical" evidence="8">
    <location>
        <begin position="111"/>
        <end position="132"/>
    </location>
</feature>
<evidence type="ECO:0000256" key="1">
    <source>
        <dbReference type="ARBA" id="ARBA00004651"/>
    </source>
</evidence>
<dbReference type="PANTHER" id="PTHR13285:SF18">
    <property type="entry name" value="PROTEIN-CYSTEINE N-PALMITOYLTRANSFERASE RASP"/>
    <property type="match status" value="1"/>
</dbReference>
<evidence type="ECO:0000256" key="6">
    <source>
        <dbReference type="ARBA" id="ARBA00023136"/>
    </source>
</evidence>
<organism evidence="9 10">
    <name type="scientific">Nitratidesulfovibrio vulgaris (strain ATCC 29579 / DSM 644 / CCUG 34227 / NCIMB 8303 / VKM B-1760 / Hildenborough)</name>
    <name type="common">Desulfovibrio vulgaris</name>
    <dbReference type="NCBI Taxonomy" id="882"/>
    <lineage>
        <taxon>Bacteria</taxon>
        <taxon>Pseudomonadati</taxon>
        <taxon>Thermodesulfobacteriota</taxon>
        <taxon>Desulfovibrionia</taxon>
        <taxon>Desulfovibrionales</taxon>
        <taxon>Desulfovibrionaceae</taxon>
        <taxon>Nitratidesulfovibrio</taxon>
    </lineage>
</organism>
<sequence length="459" mass="51728">MVFTSLTFIFLILPLFLALDASAKSSRIDIRNAVLLFVSVVFYTWGEGANVFILILMGIINYIAGEVIHKADNKKPYLILFVTLNLFTLFSYKFLCWVVAAIAPGVQFPNIAMPLGISFFSFHAMSYLFDIYSGTTKPARNINEFLTYFCMFPHLVAGPIVRFAQVKSDLEKRGPSRELAIFGAYRFLLGLNKKVLIANTVAPVADTAFLLCKQGELSSPDAWVGILAYAVQIYFDFSGYSDMAIGLAALAGFHFEENFKRPYSSLTVREFWRRWHISLSTWFRDYLYIPMGGNALGRTRTYVNLVMVFFLCGLWHGANVTFIVWGLWNGFFLVFERVASKFTSLRMPSPALKVYFVLVTLIGWVFFRSENITQAMDYIGSMFSSGGSFTLTIYHAGAMGVLAVALMLCAVPDKYIPCPDSANPDDFFVAPYAAQAVLSFFSVAMLLKNMRNPFIYFNF</sequence>
<dbReference type="STRING" id="882.DVU_1147"/>
<protein>
    <submittedName>
        <fullName evidence="9">Alginate o-acetyltransferase AlgI, putative</fullName>
    </submittedName>
</protein>
<dbReference type="AlphaFoldDB" id="Q72CY5"/>
<dbReference type="PaxDb" id="882-DVU_1147"/>
<evidence type="ECO:0000313" key="9">
    <source>
        <dbReference type="EMBL" id="AAS95626.1"/>
    </source>
</evidence>
<dbReference type="OrthoDB" id="139172at2"/>
<dbReference type="PIRSF" id="PIRSF500217">
    <property type="entry name" value="AlgI"/>
    <property type="match status" value="1"/>
</dbReference>
<dbReference type="Proteomes" id="UP000002194">
    <property type="component" value="Chromosome"/>
</dbReference>
<dbReference type="EnsemblBacteria" id="AAS95626">
    <property type="protein sequence ID" value="AAS95626"/>
    <property type="gene ID" value="DVU_1147"/>
</dbReference>
<feature type="transmembrane region" description="Helical" evidence="8">
    <location>
        <begin position="388"/>
        <end position="408"/>
    </location>
</feature>
<dbReference type="PIRSF" id="PIRSF016636">
    <property type="entry name" value="AlgI_DltB"/>
    <property type="match status" value="1"/>
</dbReference>
<comment type="similarity">
    <text evidence="2 7">Belongs to the membrane-bound acyltransferase family.</text>
</comment>
<evidence type="ECO:0000256" key="4">
    <source>
        <dbReference type="ARBA" id="ARBA00022692"/>
    </source>
</evidence>
<keyword evidence="3 7" id="KW-1003">Cell membrane</keyword>
<comment type="subcellular location">
    <subcellularLocation>
        <location evidence="1">Cell membrane</location>
        <topology evidence="1">Multi-pass membrane protein</topology>
    </subcellularLocation>
</comment>
<dbReference type="eggNOG" id="COG1696">
    <property type="taxonomic scope" value="Bacteria"/>
</dbReference>
<keyword evidence="6 7" id="KW-0472">Membrane</keyword>
<dbReference type="GO" id="GO:0016746">
    <property type="term" value="F:acyltransferase activity"/>
    <property type="evidence" value="ECO:0007669"/>
    <property type="project" value="UniProtKB-KW"/>
</dbReference>
<dbReference type="InterPro" id="IPR024194">
    <property type="entry name" value="Ac/AlaTfrase_AlgI/DltB"/>
</dbReference>
<dbReference type="EMBL" id="AE017285">
    <property type="protein sequence ID" value="AAS95626.1"/>
    <property type="molecule type" value="Genomic_DNA"/>
</dbReference>
<evidence type="ECO:0000256" key="2">
    <source>
        <dbReference type="ARBA" id="ARBA00010323"/>
    </source>
</evidence>
<dbReference type="InterPro" id="IPR004299">
    <property type="entry name" value="MBOAT_fam"/>
</dbReference>
<feature type="transmembrane region" description="Helical" evidence="8">
    <location>
        <begin position="428"/>
        <end position="447"/>
    </location>
</feature>
<keyword evidence="5 8" id="KW-1133">Transmembrane helix</keyword>
<dbReference type="GO" id="GO:0005886">
    <property type="term" value="C:plasma membrane"/>
    <property type="evidence" value="ECO:0007669"/>
    <property type="project" value="UniProtKB-SubCell"/>
</dbReference>